<evidence type="ECO:0000256" key="1">
    <source>
        <dbReference type="SAM" id="MobiDB-lite"/>
    </source>
</evidence>
<evidence type="ECO:0000259" key="2">
    <source>
        <dbReference type="Pfam" id="PF04993"/>
    </source>
</evidence>
<dbReference type="SUPFAM" id="SSF159894">
    <property type="entry name" value="YgaC/TfoX-N like"/>
    <property type="match status" value="1"/>
</dbReference>
<proteinExistence type="predicted"/>
<dbReference type="EMBL" id="CP060714">
    <property type="protein sequence ID" value="QNN59327.1"/>
    <property type="molecule type" value="Genomic_DNA"/>
</dbReference>
<dbReference type="Proteomes" id="UP000515811">
    <property type="component" value="Chromosome"/>
</dbReference>
<dbReference type="Gene3D" id="3.30.1460.30">
    <property type="entry name" value="YgaC/TfoX-N like chaperone"/>
    <property type="match status" value="1"/>
</dbReference>
<keyword evidence="4" id="KW-1185">Reference proteome</keyword>
<name>A0A7G9RUQ2_9BURK</name>
<feature type="region of interest" description="Disordered" evidence="1">
    <location>
        <begin position="111"/>
        <end position="151"/>
    </location>
</feature>
<dbReference type="Pfam" id="PF04993">
    <property type="entry name" value="TfoX_N"/>
    <property type="match status" value="1"/>
</dbReference>
<sequence length="151" mass="17100">MPARPLSDETLQLIAAVREALAHRDDVEERSMFGWFCFFVDGKWCFGVKREELLVRLAPEDHDRIAERPGVRELDPRGSMKGYFCVEPSAYATRAQWEEWIIAALAYNPSAKASPRRRTTAAKTSPDPKATSKTTSKGTGRKRHSIFESDL</sequence>
<gene>
    <name evidence="3" type="ORF">H9K76_11390</name>
</gene>
<feature type="compositionally biased region" description="Low complexity" evidence="1">
    <location>
        <begin position="129"/>
        <end position="138"/>
    </location>
</feature>
<accession>A0A7G9RUQ2</accession>
<feature type="domain" description="TfoX N-terminal" evidence="2">
    <location>
        <begin position="19"/>
        <end position="106"/>
    </location>
</feature>
<reference evidence="3 4" key="1">
    <citation type="submission" date="2020-08" db="EMBL/GenBank/DDBJ databases">
        <title>Genome sequence of Diaphorobacter ruginosibacter DSM 27467T.</title>
        <authorList>
            <person name="Hyun D.-W."/>
            <person name="Bae J.-W."/>
        </authorList>
    </citation>
    <scope>NUCLEOTIDE SEQUENCE [LARGE SCALE GENOMIC DNA]</scope>
    <source>
        <strain evidence="3 4">DSM 27467</strain>
    </source>
</reference>
<dbReference type="RefSeq" id="WP_187600340.1">
    <property type="nucleotide sequence ID" value="NZ_CP060714.1"/>
</dbReference>
<dbReference type="KEGG" id="drg:H9K76_11390"/>
<evidence type="ECO:0000313" key="3">
    <source>
        <dbReference type="EMBL" id="QNN59327.1"/>
    </source>
</evidence>
<protein>
    <submittedName>
        <fullName evidence="3">TfoX/Sxy family protein</fullName>
    </submittedName>
</protein>
<evidence type="ECO:0000313" key="4">
    <source>
        <dbReference type="Proteomes" id="UP000515811"/>
    </source>
</evidence>
<organism evidence="3 4">
    <name type="scientific">Diaphorobacter ruginosibacter</name>
    <dbReference type="NCBI Taxonomy" id="1715720"/>
    <lineage>
        <taxon>Bacteria</taxon>
        <taxon>Pseudomonadati</taxon>
        <taxon>Pseudomonadota</taxon>
        <taxon>Betaproteobacteria</taxon>
        <taxon>Burkholderiales</taxon>
        <taxon>Comamonadaceae</taxon>
        <taxon>Diaphorobacter</taxon>
    </lineage>
</organism>
<dbReference type="InterPro" id="IPR007076">
    <property type="entry name" value="TfoX_N"/>
</dbReference>
<dbReference type="AlphaFoldDB" id="A0A7G9RUQ2"/>